<reference evidence="1" key="1">
    <citation type="submission" date="2021-06" db="EMBL/GenBank/DDBJ databases">
        <authorList>
            <person name="Kallberg Y."/>
            <person name="Tangrot J."/>
            <person name="Rosling A."/>
        </authorList>
    </citation>
    <scope>NUCLEOTIDE SEQUENCE</scope>
    <source>
        <strain evidence="1">AU212A</strain>
    </source>
</reference>
<dbReference type="EMBL" id="CAJVPM010038167">
    <property type="protein sequence ID" value="CAG8697450.1"/>
    <property type="molecule type" value="Genomic_DNA"/>
</dbReference>
<name>A0ACA9PFM8_9GLOM</name>
<comment type="caution">
    <text evidence="1">The sequence shown here is derived from an EMBL/GenBank/DDBJ whole genome shotgun (WGS) entry which is preliminary data.</text>
</comment>
<accession>A0ACA9PFM8</accession>
<gene>
    <name evidence="1" type="ORF">SCALOS_LOCUS10371</name>
</gene>
<evidence type="ECO:0000313" key="2">
    <source>
        <dbReference type="Proteomes" id="UP000789860"/>
    </source>
</evidence>
<keyword evidence="2" id="KW-1185">Reference proteome</keyword>
<feature type="non-terminal residue" evidence="1">
    <location>
        <position position="96"/>
    </location>
</feature>
<proteinExistence type="predicted"/>
<feature type="non-terminal residue" evidence="1">
    <location>
        <position position="1"/>
    </location>
</feature>
<protein>
    <submittedName>
        <fullName evidence="1">11375_t:CDS:1</fullName>
    </submittedName>
</protein>
<sequence length="96" mass="11097">TRCRKDIVGPKGIPIFGNFFSIIKRNSYIHYEHELAIKYGSFFTFTFPSYGRVIVINDPQSIEHVLKTNFEDYGKSDFFHELGYEMFGDGIFAVNG</sequence>
<dbReference type="Proteomes" id="UP000789860">
    <property type="component" value="Unassembled WGS sequence"/>
</dbReference>
<evidence type="ECO:0000313" key="1">
    <source>
        <dbReference type="EMBL" id="CAG8697450.1"/>
    </source>
</evidence>
<organism evidence="1 2">
    <name type="scientific">Scutellospora calospora</name>
    <dbReference type="NCBI Taxonomy" id="85575"/>
    <lineage>
        <taxon>Eukaryota</taxon>
        <taxon>Fungi</taxon>
        <taxon>Fungi incertae sedis</taxon>
        <taxon>Mucoromycota</taxon>
        <taxon>Glomeromycotina</taxon>
        <taxon>Glomeromycetes</taxon>
        <taxon>Diversisporales</taxon>
        <taxon>Gigasporaceae</taxon>
        <taxon>Scutellospora</taxon>
    </lineage>
</organism>